<dbReference type="SUPFAM" id="SSF51338">
    <property type="entry name" value="Composite domain of metallo-dependent hydrolases"/>
    <property type="match status" value="1"/>
</dbReference>
<dbReference type="Pfam" id="PF01979">
    <property type="entry name" value="Amidohydro_1"/>
    <property type="match status" value="1"/>
</dbReference>
<dbReference type="InterPro" id="IPR011778">
    <property type="entry name" value="Hydantoinase/dihydroPyrase"/>
</dbReference>
<sequence>MEFDTIVRNGIIANANDVVAGQDIGIKDGVVTCIGTSLQASASTTIIDAQGAYITPGGVDSHVHLQQRNAPTGDTWETGTRSAVCGGTTTVIAFASQRRQDESIIPVVAEYSALAESNCACDYGIHLILTNPTRDIVRKELPLMVEAGITSVKLYMTYDPLKLRDREILDIMVATRSLGMTTMVHAENHDMIELIIETLEERGQTDPYYHAVSRPQIAEAEATYRAISLSELMDTPILLVHVSSMVAAKHIRDAQTRLLPIYGETCPHYLYLLSDKLRGEHFEGAKCVCSPPLREKPEDLQAMWTAVANGTFTTFSSDHAPSKFNAEGGKIAGLVHGKAVFKKIPNGLPGVETRQPLLFAGVLDGKITIQDFVRVSCTNPAKLYGLTKKGVIFPGYDADLCIWYPEGKMRPFQLTNDMLNHDIDYTPFDGTAFKNWPRYTMLRGKIVWNRDEGGYVGVKGDGIYLKRAASTLAKPKNVFVNEWRPPM</sequence>
<comment type="similarity">
    <text evidence="2">Belongs to the metallo-dependent hydrolases superfamily. Hydantoinase/dihydropyrimidinase family.</text>
</comment>
<keyword evidence="3" id="KW-0479">Metal-binding</keyword>
<dbReference type="InterPro" id="IPR011059">
    <property type="entry name" value="Metal-dep_hydrolase_composite"/>
</dbReference>
<evidence type="ECO:0000313" key="9">
    <source>
        <dbReference type="Proteomes" id="UP001583193"/>
    </source>
</evidence>
<evidence type="ECO:0000256" key="4">
    <source>
        <dbReference type="ARBA" id="ARBA00022801"/>
    </source>
</evidence>
<dbReference type="Gene3D" id="3.20.20.140">
    <property type="entry name" value="Metal-dependent hydrolases"/>
    <property type="match status" value="1"/>
</dbReference>
<evidence type="ECO:0000256" key="5">
    <source>
        <dbReference type="ARBA" id="ARBA00036696"/>
    </source>
</evidence>
<comment type="caution">
    <text evidence="8">The sequence shown here is derived from an EMBL/GenBank/DDBJ whole genome shotgun (WGS) entry which is preliminary data.</text>
</comment>
<comment type="cofactor">
    <cofactor evidence="1">
        <name>Zn(2+)</name>
        <dbReference type="ChEBI" id="CHEBI:29105"/>
    </cofactor>
</comment>
<evidence type="ECO:0000256" key="6">
    <source>
        <dbReference type="ARBA" id="ARBA00039113"/>
    </source>
</evidence>
<dbReference type="NCBIfam" id="TIGR02033">
    <property type="entry name" value="D-hydantoinase"/>
    <property type="match status" value="1"/>
</dbReference>
<dbReference type="InterPro" id="IPR050378">
    <property type="entry name" value="Metallo-dep_Hydrolases_sf"/>
</dbReference>
<feature type="domain" description="Amidohydrolase-related" evidence="7">
    <location>
        <begin position="53"/>
        <end position="447"/>
    </location>
</feature>
<gene>
    <name evidence="8" type="ORF">Plec18167_009302</name>
</gene>
<keyword evidence="4" id="KW-0378">Hydrolase</keyword>
<evidence type="ECO:0000259" key="7">
    <source>
        <dbReference type="Pfam" id="PF01979"/>
    </source>
</evidence>
<organism evidence="8 9">
    <name type="scientific">Paecilomyces lecythidis</name>
    <dbReference type="NCBI Taxonomy" id="3004212"/>
    <lineage>
        <taxon>Eukaryota</taxon>
        <taxon>Fungi</taxon>
        <taxon>Dikarya</taxon>
        <taxon>Ascomycota</taxon>
        <taxon>Pezizomycotina</taxon>
        <taxon>Eurotiomycetes</taxon>
        <taxon>Eurotiomycetidae</taxon>
        <taxon>Eurotiales</taxon>
        <taxon>Thermoascaceae</taxon>
        <taxon>Paecilomyces</taxon>
    </lineage>
</organism>
<keyword evidence="9" id="KW-1185">Reference proteome</keyword>
<evidence type="ECO:0000256" key="2">
    <source>
        <dbReference type="ARBA" id="ARBA00008829"/>
    </source>
</evidence>
<proteinExistence type="inferred from homology"/>
<dbReference type="PANTHER" id="PTHR11647:SF1">
    <property type="entry name" value="COLLAPSIN RESPONSE MEDIATOR PROTEIN"/>
    <property type="match status" value="1"/>
</dbReference>
<protein>
    <recommendedName>
        <fullName evidence="6">dihydropyrimidinase</fullName>
        <ecNumber evidence="6">3.5.2.2</ecNumber>
    </recommendedName>
</protein>
<comment type="catalytic activity">
    <reaction evidence="5">
        <text>5,6-dihydrouracil + H2O = 3-(carbamoylamino)propanoate + H(+)</text>
        <dbReference type="Rhea" id="RHEA:16121"/>
        <dbReference type="ChEBI" id="CHEBI:11892"/>
        <dbReference type="ChEBI" id="CHEBI:15377"/>
        <dbReference type="ChEBI" id="CHEBI:15378"/>
        <dbReference type="ChEBI" id="CHEBI:15901"/>
        <dbReference type="EC" id="3.5.2.2"/>
    </reaction>
</comment>
<dbReference type="EMBL" id="JAVDPF010000057">
    <property type="protein sequence ID" value="KAL1865760.1"/>
    <property type="molecule type" value="Genomic_DNA"/>
</dbReference>
<dbReference type="PANTHER" id="PTHR11647">
    <property type="entry name" value="HYDRANTOINASE/DIHYDROPYRIMIDINASE FAMILY MEMBER"/>
    <property type="match status" value="1"/>
</dbReference>
<dbReference type="InterPro" id="IPR032466">
    <property type="entry name" value="Metal_Hydrolase"/>
</dbReference>
<dbReference type="SUPFAM" id="SSF51556">
    <property type="entry name" value="Metallo-dependent hydrolases"/>
    <property type="match status" value="1"/>
</dbReference>
<accession>A0ABR3WQA7</accession>
<dbReference type="InterPro" id="IPR006680">
    <property type="entry name" value="Amidohydro-rel"/>
</dbReference>
<evidence type="ECO:0000256" key="3">
    <source>
        <dbReference type="ARBA" id="ARBA00022723"/>
    </source>
</evidence>
<dbReference type="CDD" id="cd01314">
    <property type="entry name" value="D-HYD"/>
    <property type="match status" value="1"/>
</dbReference>
<dbReference type="EC" id="3.5.2.2" evidence="6"/>
<name>A0ABR3WQA7_9EURO</name>
<dbReference type="Proteomes" id="UP001583193">
    <property type="component" value="Unassembled WGS sequence"/>
</dbReference>
<evidence type="ECO:0000313" key="8">
    <source>
        <dbReference type="EMBL" id="KAL1865760.1"/>
    </source>
</evidence>
<evidence type="ECO:0000256" key="1">
    <source>
        <dbReference type="ARBA" id="ARBA00001947"/>
    </source>
</evidence>
<reference evidence="8 9" key="1">
    <citation type="journal article" date="2024" name="IMA Fungus">
        <title>IMA Genome - F19 : A genome assembly and annotation guide to empower mycologists, including annotated draft genome sequences of Ceratocystis pirilliformis, Diaporthe australafricana, Fusarium ophioides, Paecilomyces lecythidis, and Sporothrix stenoceras.</title>
        <authorList>
            <person name="Aylward J."/>
            <person name="Wilson A.M."/>
            <person name="Visagie C.M."/>
            <person name="Spraker J."/>
            <person name="Barnes I."/>
            <person name="Buitendag C."/>
            <person name="Ceriani C."/>
            <person name="Del Mar Angel L."/>
            <person name="du Plessis D."/>
            <person name="Fuchs T."/>
            <person name="Gasser K."/>
            <person name="Kramer D."/>
            <person name="Li W."/>
            <person name="Munsamy K."/>
            <person name="Piso A."/>
            <person name="Price J.L."/>
            <person name="Sonnekus B."/>
            <person name="Thomas C."/>
            <person name="van der Nest A."/>
            <person name="van Dijk A."/>
            <person name="van Heerden A."/>
            <person name="van Vuuren N."/>
            <person name="Yilmaz N."/>
            <person name="Duong T.A."/>
            <person name="van der Merwe N.A."/>
            <person name="Wingfield M.J."/>
            <person name="Wingfield B.D."/>
        </authorList>
    </citation>
    <scope>NUCLEOTIDE SEQUENCE [LARGE SCALE GENOMIC DNA]</scope>
    <source>
        <strain evidence="8 9">CMW 18167</strain>
    </source>
</reference>